<dbReference type="GO" id="GO:0055085">
    <property type="term" value="P:transmembrane transport"/>
    <property type="evidence" value="ECO:0007669"/>
    <property type="project" value="UniProtKB-ARBA"/>
</dbReference>
<evidence type="ECO:0000256" key="3">
    <source>
        <dbReference type="ARBA" id="ARBA00022729"/>
    </source>
</evidence>
<dbReference type="AlphaFoldDB" id="A0A1H4MJJ1"/>
<comment type="similarity">
    <text evidence="2">Belongs to the bacterial solute-binding protein 2 family.</text>
</comment>
<accession>A0A1H4MJJ1</accession>
<evidence type="ECO:0000259" key="5">
    <source>
        <dbReference type="Pfam" id="PF13407"/>
    </source>
</evidence>
<dbReference type="GO" id="GO:0030246">
    <property type="term" value="F:carbohydrate binding"/>
    <property type="evidence" value="ECO:0007669"/>
    <property type="project" value="UniProtKB-ARBA"/>
</dbReference>
<evidence type="ECO:0000256" key="2">
    <source>
        <dbReference type="ARBA" id="ARBA00007639"/>
    </source>
</evidence>
<name>A0A1H4MJJ1_9PSED</name>
<dbReference type="Pfam" id="PF13407">
    <property type="entry name" value="Peripla_BP_4"/>
    <property type="match status" value="1"/>
</dbReference>
<dbReference type="Proteomes" id="UP000198982">
    <property type="component" value="Unassembled WGS sequence"/>
</dbReference>
<evidence type="ECO:0000256" key="1">
    <source>
        <dbReference type="ARBA" id="ARBA00004196"/>
    </source>
</evidence>
<comment type="subcellular location">
    <subcellularLocation>
        <location evidence="1">Cell envelope</location>
    </subcellularLocation>
</comment>
<dbReference type="CDD" id="cd06324">
    <property type="entry name" value="PBP1_ABC_sugar_binding-like"/>
    <property type="match status" value="1"/>
</dbReference>
<dbReference type="PANTHER" id="PTHR46847:SF2">
    <property type="entry name" value="ABC TRANSPORTER SUGAR-BINDING PROTEIN"/>
    <property type="match status" value="1"/>
</dbReference>
<keyword evidence="3 4" id="KW-0732">Signal</keyword>
<dbReference type="GO" id="GO:0030313">
    <property type="term" value="C:cell envelope"/>
    <property type="evidence" value="ECO:0007669"/>
    <property type="project" value="UniProtKB-SubCell"/>
</dbReference>
<sequence>MFKVLFKCLLFLSLPFWAVAQATSVVFLNPGNSTETFWVSYSQFMQAAARDLGMDLQILYGERNPQNSLDQARELFQRAQKPDYLMLVNEQYVAPQILRMSQGTGVKLFIVNSPLTEDQRALINQSRSSYSDWIGSMVGNDEEAGYRMLNELLLKHGPVPEGQSIDLLAFSGVKVTPAAQLREQGLRRALAEHPQVRLRQMVYGEWNRQRAHEQARQLLQRYPQTQLVWSANDEMALGAMQAARELGRKPGGDLLFSGLNSSPEALRALIDGQLSVLMAGHFTIGGWALVALHDDALGLDPRRLGGPDWQLPLFQSLTRAQAQQLLRLGDQAGARVDFHGLSAQGKPDGYRYPFGLQLLLR</sequence>
<organism evidence="6 7">
    <name type="scientific">Pseudomonas saponiphila</name>
    <dbReference type="NCBI Taxonomy" id="556534"/>
    <lineage>
        <taxon>Bacteria</taxon>
        <taxon>Pseudomonadati</taxon>
        <taxon>Pseudomonadota</taxon>
        <taxon>Gammaproteobacteria</taxon>
        <taxon>Pseudomonadales</taxon>
        <taxon>Pseudomonadaceae</taxon>
        <taxon>Pseudomonas</taxon>
    </lineage>
</organism>
<dbReference type="SUPFAM" id="SSF53822">
    <property type="entry name" value="Periplasmic binding protein-like I"/>
    <property type="match status" value="1"/>
</dbReference>
<keyword evidence="7" id="KW-1185">Reference proteome</keyword>
<proteinExistence type="inferred from homology"/>
<dbReference type="RefSeq" id="WP_092313668.1">
    <property type="nucleotide sequence ID" value="NZ_FNTJ01000001.1"/>
</dbReference>
<feature type="signal peptide" evidence="4">
    <location>
        <begin position="1"/>
        <end position="22"/>
    </location>
</feature>
<dbReference type="Gene3D" id="3.40.50.2300">
    <property type="match status" value="2"/>
</dbReference>
<feature type="domain" description="Periplasmic binding protein" evidence="5">
    <location>
        <begin position="25"/>
        <end position="281"/>
    </location>
</feature>
<dbReference type="InterPro" id="IPR025997">
    <property type="entry name" value="SBP_2_dom"/>
</dbReference>
<dbReference type="InterPro" id="IPR028082">
    <property type="entry name" value="Peripla_BP_I"/>
</dbReference>
<gene>
    <name evidence="6" type="ORF">SAMN05216178_2403</name>
</gene>
<feature type="chain" id="PRO_5011462269" evidence="4">
    <location>
        <begin position="23"/>
        <end position="361"/>
    </location>
</feature>
<dbReference type="PANTHER" id="PTHR46847">
    <property type="entry name" value="D-ALLOSE-BINDING PERIPLASMIC PROTEIN-RELATED"/>
    <property type="match status" value="1"/>
</dbReference>
<reference evidence="7" key="1">
    <citation type="submission" date="2016-10" db="EMBL/GenBank/DDBJ databases">
        <authorList>
            <person name="Varghese N."/>
            <person name="Submissions S."/>
        </authorList>
    </citation>
    <scope>NUCLEOTIDE SEQUENCE [LARGE SCALE GENOMIC DNA]</scope>
    <source>
        <strain evidence="7">DSM 9751</strain>
    </source>
</reference>
<protein>
    <submittedName>
        <fullName evidence="6">Monosaccharide ABC transporter substrate-binding protein, CUT2 family</fullName>
    </submittedName>
</protein>
<evidence type="ECO:0000256" key="4">
    <source>
        <dbReference type="SAM" id="SignalP"/>
    </source>
</evidence>
<dbReference type="EMBL" id="FNTJ01000001">
    <property type="protein sequence ID" value="SEB82512.1"/>
    <property type="molecule type" value="Genomic_DNA"/>
</dbReference>
<evidence type="ECO:0000313" key="6">
    <source>
        <dbReference type="EMBL" id="SEB82512.1"/>
    </source>
</evidence>
<evidence type="ECO:0000313" key="7">
    <source>
        <dbReference type="Proteomes" id="UP000198982"/>
    </source>
</evidence>